<reference evidence="3" key="1">
    <citation type="submission" date="2018-05" db="EMBL/GenBank/DDBJ databases">
        <authorList>
            <person name="Deangelis K."/>
            <person name="Huntemann M."/>
            <person name="Clum A."/>
            <person name="Pillay M."/>
            <person name="Palaniappan K."/>
            <person name="Varghese N."/>
            <person name="Mikhailova N."/>
            <person name="Stamatis D."/>
            <person name="Reddy T."/>
            <person name="Daum C."/>
            <person name="Shapiro N."/>
            <person name="Ivanova N."/>
            <person name="Kyrpides N."/>
            <person name="Woyke T."/>
        </authorList>
    </citation>
    <scope>NUCLEOTIDE SEQUENCE [LARGE SCALE GENOMIC DNA]</scope>
    <source>
        <strain evidence="3">GAS496</strain>
    </source>
</reference>
<dbReference type="RefSeq" id="WP_110318674.1">
    <property type="nucleotide sequence ID" value="NZ_QJJU01000020.1"/>
</dbReference>
<dbReference type="OrthoDB" id="3787288at2"/>
<dbReference type="EMBL" id="QJJU01000020">
    <property type="protein sequence ID" value="PXX04268.1"/>
    <property type="molecule type" value="Genomic_DNA"/>
</dbReference>
<protein>
    <submittedName>
        <fullName evidence="2">PAS domain S-box-containing protein</fullName>
    </submittedName>
</protein>
<reference evidence="2 3" key="2">
    <citation type="submission" date="2018-06" db="EMBL/GenBank/DDBJ databases">
        <title>Sequencing of bacterial isolates from soil warming experiment in Harvard Forest, Massachusetts, USA.</title>
        <authorList>
            <person name="Deangelis K.PhD."/>
        </authorList>
    </citation>
    <scope>NUCLEOTIDE SEQUENCE [LARGE SCALE GENOMIC DNA]</scope>
    <source>
        <strain evidence="2 3">GAS496</strain>
    </source>
</reference>
<dbReference type="InterPro" id="IPR035965">
    <property type="entry name" value="PAS-like_dom_sf"/>
</dbReference>
<dbReference type="Proteomes" id="UP000247781">
    <property type="component" value="Unassembled WGS sequence"/>
</dbReference>
<dbReference type="SUPFAM" id="SSF55785">
    <property type="entry name" value="PYP-like sensor domain (PAS domain)"/>
    <property type="match status" value="1"/>
</dbReference>
<organism evidence="2 3">
    <name type="scientific">Mycolicibacterium moriokaense</name>
    <dbReference type="NCBI Taxonomy" id="39691"/>
    <lineage>
        <taxon>Bacteria</taxon>
        <taxon>Bacillati</taxon>
        <taxon>Actinomycetota</taxon>
        <taxon>Actinomycetes</taxon>
        <taxon>Mycobacteriales</taxon>
        <taxon>Mycobacteriaceae</taxon>
        <taxon>Mycolicibacterium</taxon>
    </lineage>
</organism>
<evidence type="ECO:0000313" key="2">
    <source>
        <dbReference type="EMBL" id="PXX04268.1"/>
    </source>
</evidence>
<keyword evidence="3" id="KW-1185">Reference proteome</keyword>
<dbReference type="InterPro" id="IPR000014">
    <property type="entry name" value="PAS"/>
</dbReference>
<evidence type="ECO:0000313" key="3">
    <source>
        <dbReference type="Proteomes" id="UP000247781"/>
    </source>
</evidence>
<dbReference type="SUPFAM" id="SSF52172">
    <property type="entry name" value="CheY-like"/>
    <property type="match status" value="1"/>
</dbReference>
<dbReference type="Gene3D" id="3.30.450.20">
    <property type="entry name" value="PAS domain"/>
    <property type="match status" value="1"/>
</dbReference>
<dbReference type="NCBIfam" id="TIGR00229">
    <property type="entry name" value="sensory_box"/>
    <property type="match status" value="1"/>
</dbReference>
<dbReference type="InterPro" id="IPR013655">
    <property type="entry name" value="PAS_fold_3"/>
</dbReference>
<accession>A0A318HAM8</accession>
<feature type="domain" description="ANTAR" evidence="1">
    <location>
        <begin position="140"/>
        <end position="201"/>
    </location>
</feature>
<evidence type="ECO:0000259" key="1">
    <source>
        <dbReference type="PROSITE" id="PS50921"/>
    </source>
</evidence>
<proteinExistence type="predicted"/>
<dbReference type="Pfam" id="PF03861">
    <property type="entry name" value="ANTAR"/>
    <property type="match status" value="1"/>
</dbReference>
<dbReference type="AlphaFoldDB" id="A0A318HAM8"/>
<dbReference type="InterPro" id="IPR036388">
    <property type="entry name" value="WH-like_DNA-bd_sf"/>
</dbReference>
<gene>
    <name evidence="2" type="ORF">C8E89_1206</name>
</gene>
<dbReference type="Gene3D" id="1.10.10.10">
    <property type="entry name" value="Winged helix-like DNA-binding domain superfamily/Winged helix DNA-binding domain"/>
    <property type="match status" value="1"/>
</dbReference>
<dbReference type="SMART" id="SM01012">
    <property type="entry name" value="ANTAR"/>
    <property type="match status" value="1"/>
</dbReference>
<dbReference type="GO" id="GO:0003723">
    <property type="term" value="F:RNA binding"/>
    <property type="evidence" value="ECO:0007669"/>
    <property type="project" value="InterPro"/>
</dbReference>
<comment type="caution">
    <text evidence="2">The sequence shown here is derived from an EMBL/GenBank/DDBJ whole genome shotgun (WGS) entry which is preliminary data.</text>
</comment>
<dbReference type="PROSITE" id="PS50921">
    <property type="entry name" value="ANTAR"/>
    <property type="match status" value="1"/>
</dbReference>
<dbReference type="InterPro" id="IPR011006">
    <property type="entry name" value="CheY-like_superfamily"/>
</dbReference>
<sequence>MQQHPGKEDRFAVVNSSGDGKAVIDGAGAPQRVGWFRFYFDDDRWEWSPQVERMHGYLPGSVTPTTEMVLAHKHPDDYRQIADTLDLIRQSRQPFSSRHRIIDVQGRVHHVVVVADLLRELDGTVMATQGYYVDVTPLERERQDEVTAAVTVIAETRAEIERAKGMLMLIYGMDEAAAFELLKWRSQETNVKLRLLAAQVVKDFVALAAGEHFPPRSACDKLLLSAHLRLNAETKSRDDTVLQPSEDTG</sequence>
<name>A0A318HAM8_9MYCO</name>
<dbReference type="Pfam" id="PF08447">
    <property type="entry name" value="PAS_3"/>
    <property type="match status" value="1"/>
</dbReference>
<dbReference type="InterPro" id="IPR005561">
    <property type="entry name" value="ANTAR"/>
</dbReference>